<dbReference type="InterPro" id="IPR011152">
    <property type="entry name" value="Pesterase_MJ0912"/>
</dbReference>
<proteinExistence type="inferred from homology"/>
<dbReference type="PANTHER" id="PTHR42850">
    <property type="entry name" value="METALLOPHOSPHOESTERASE"/>
    <property type="match status" value="1"/>
</dbReference>
<evidence type="ECO:0000256" key="1">
    <source>
        <dbReference type="ARBA" id="ARBA00008950"/>
    </source>
</evidence>
<dbReference type="SUPFAM" id="SSF56300">
    <property type="entry name" value="Metallo-dependent phosphatases"/>
    <property type="match status" value="1"/>
</dbReference>
<sequence length="244" mass="26713">MRIAVLSDIHGNLGALEAVIADFRRRGVEHAVDLGDLLSGPLQPCATADRLIELGWPTIAGNHERQVLFDPLERMSASDRHAAAELRPDQRDWLRALPPSLRLDEEVLLVHGTPASDLACFLDTIDAGGMRAAHAGEVARRAGDDPARLILCGHTHVPRALRLDDGRLIVNPGSVGLQAYAGEHPHPHRVENGSPQARYAIVERDRDGWHAQLLQVDYDWGAAAALARRNAREDWARALLTGRV</sequence>
<name>A0AAU8MM28_9GAMM</name>
<evidence type="ECO:0000313" key="3">
    <source>
        <dbReference type="EMBL" id="XCO73565.1"/>
    </source>
</evidence>
<dbReference type="InterPro" id="IPR024654">
    <property type="entry name" value="Calcineurin-like_PHP_lpxH"/>
</dbReference>
<comment type="similarity">
    <text evidence="1">Belongs to the metallophosphoesterase superfamily. YfcE family.</text>
</comment>
<dbReference type="AlphaFoldDB" id="A0AAU8MM28"/>
<dbReference type="Pfam" id="PF12850">
    <property type="entry name" value="Metallophos_2"/>
    <property type="match status" value="1"/>
</dbReference>
<gene>
    <name evidence="3" type="ORF">ABU614_14320</name>
</gene>
<feature type="domain" description="Calcineurin-like phosphoesterase" evidence="2">
    <location>
        <begin position="1"/>
        <end position="178"/>
    </location>
</feature>
<dbReference type="RefSeq" id="WP_363796500.1">
    <property type="nucleotide sequence ID" value="NZ_CP159925.1"/>
</dbReference>
<accession>A0AAU8MM28</accession>
<dbReference type="PIRSF" id="PIRSF000883">
    <property type="entry name" value="Pesterase_MJ0912"/>
    <property type="match status" value="1"/>
</dbReference>
<reference evidence="3" key="1">
    <citation type="submission" date="2024-06" db="EMBL/GenBank/DDBJ databases">
        <authorList>
            <person name="Li S."/>
        </authorList>
    </citation>
    <scope>NUCLEOTIDE SEQUENCE</scope>
    <source>
        <strain evidence="3">SR10</strain>
    </source>
</reference>
<dbReference type="EMBL" id="CP159925">
    <property type="protein sequence ID" value="XCO73565.1"/>
    <property type="molecule type" value="Genomic_DNA"/>
</dbReference>
<evidence type="ECO:0000259" key="2">
    <source>
        <dbReference type="Pfam" id="PF12850"/>
    </source>
</evidence>
<dbReference type="PANTHER" id="PTHR42850:SF2">
    <property type="entry name" value="BLL5683 PROTEIN"/>
    <property type="match status" value="1"/>
</dbReference>
<dbReference type="GO" id="GO:0005737">
    <property type="term" value="C:cytoplasm"/>
    <property type="evidence" value="ECO:0007669"/>
    <property type="project" value="TreeGrafter"/>
</dbReference>
<organism evidence="3">
    <name type="scientific">Lysobacter firmicutimachus</name>
    <dbReference type="NCBI Taxonomy" id="1792846"/>
    <lineage>
        <taxon>Bacteria</taxon>
        <taxon>Pseudomonadati</taxon>
        <taxon>Pseudomonadota</taxon>
        <taxon>Gammaproteobacteria</taxon>
        <taxon>Lysobacterales</taxon>
        <taxon>Lysobacteraceae</taxon>
        <taxon>Lysobacter</taxon>
    </lineage>
</organism>
<protein>
    <submittedName>
        <fullName evidence="3">Metallophosphoesterase family protein</fullName>
    </submittedName>
</protein>
<dbReference type="InterPro" id="IPR050126">
    <property type="entry name" value="Ap4A_hydrolase"/>
</dbReference>
<dbReference type="GO" id="GO:0016791">
    <property type="term" value="F:phosphatase activity"/>
    <property type="evidence" value="ECO:0007669"/>
    <property type="project" value="TreeGrafter"/>
</dbReference>
<dbReference type="Gene3D" id="3.60.21.10">
    <property type="match status" value="1"/>
</dbReference>
<dbReference type="InterPro" id="IPR029052">
    <property type="entry name" value="Metallo-depent_PP-like"/>
</dbReference>